<organism evidence="1 2">
    <name type="scientific">Discostella pseudostelligera</name>
    <dbReference type="NCBI Taxonomy" id="259834"/>
    <lineage>
        <taxon>Eukaryota</taxon>
        <taxon>Sar</taxon>
        <taxon>Stramenopiles</taxon>
        <taxon>Ochrophyta</taxon>
        <taxon>Bacillariophyta</taxon>
        <taxon>Coscinodiscophyceae</taxon>
        <taxon>Thalassiosirophycidae</taxon>
        <taxon>Stephanodiscales</taxon>
        <taxon>Stephanodiscaceae</taxon>
        <taxon>Discostella</taxon>
    </lineage>
</organism>
<dbReference type="AlphaFoldDB" id="A0ABD3MN47"/>
<dbReference type="Proteomes" id="UP001530293">
    <property type="component" value="Unassembled WGS sequence"/>
</dbReference>
<sequence length="379" mass="42884">MTISKLVLIPGGVRKRPPLRSRCQIWQAERAILDGINVIIWSFVHLDVDGTSATTDQQQQQKIRGKIRTDLDLEIIRKIRNKYIHVVHLAAFGGWNGPHPPPHANLSGKEWCHVFLKFNQDRGNIFDGIDWDYEGHDDISSPTSRFTLDTLDIMVDFSVEAKRQGLIVSMAPAESYLDSTIQSGSSIDAQFSFALNLPPRAWTSSPYASEEDKEIIATTGFSHAGRQCYAYVLAKAGIETFDWISIQLYEAYSPFAHDVHRRNMDPVEALMMRVRRLVVEGYTVTNVPLSFPYLSPSEFVVKIPMSKLVLGIANGWADGRKFCKVAPSSIKSSYDAALEKYGHGYLGVMFWTIEEEGNTDEQRMTYLLNRELKECETIK</sequence>
<dbReference type="EMBL" id="JALLBG020000096">
    <property type="protein sequence ID" value="KAL3765333.1"/>
    <property type="molecule type" value="Genomic_DNA"/>
</dbReference>
<name>A0ABD3MN47_9STRA</name>
<dbReference type="SUPFAM" id="SSF51445">
    <property type="entry name" value="(Trans)glycosidases"/>
    <property type="match status" value="1"/>
</dbReference>
<evidence type="ECO:0000313" key="2">
    <source>
        <dbReference type="Proteomes" id="UP001530293"/>
    </source>
</evidence>
<proteinExistence type="predicted"/>
<accession>A0ABD3MN47</accession>
<dbReference type="InterPro" id="IPR017853">
    <property type="entry name" value="GH"/>
</dbReference>
<comment type="caution">
    <text evidence="1">The sequence shown here is derived from an EMBL/GenBank/DDBJ whole genome shotgun (WGS) entry which is preliminary data.</text>
</comment>
<evidence type="ECO:0000313" key="1">
    <source>
        <dbReference type="EMBL" id="KAL3765333.1"/>
    </source>
</evidence>
<dbReference type="Gene3D" id="3.20.20.80">
    <property type="entry name" value="Glycosidases"/>
    <property type="match status" value="1"/>
</dbReference>
<evidence type="ECO:0008006" key="3">
    <source>
        <dbReference type="Google" id="ProtNLM"/>
    </source>
</evidence>
<gene>
    <name evidence="1" type="ORF">ACHAWU_002251</name>
</gene>
<protein>
    <recommendedName>
        <fullName evidence="3">Chitinase</fullName>
    </recommendedName>
</protein>
<reference evidence="1 2" key="1">
    <citation type="submission" date="2024-10" db="EMBL/GenBank/DDBJ databases">
        <title>Updated reference genomes for cyclostephanoid diatoms.</title>
        <authorList>
            <person name="Roberts W.R."/>
            <person name="Alverson A.J."/>
        </authorList>
    </citation>
    <scope>NUCLEOTIDE SEQUENCE [LARGE SCALE GENOMIC DNA]</scope>
    <source>
        <strain evidence="1 2">AJA232-27</strain>
    </source>
</reference>
<keyword evidence="2" id="KW-1185">Reference proteome</keyword>